<protein>
    <submittedName>
        <fullName evidence="1">Uncharacterized protein</fullName>
    </submittedName>
</protein>
<organism evidence="1 2">
    <name type="scientific">Hermanssonia centrifuga</name>
    <dbReference type="NCBI Taxonomy" id="98765"/>
    <lineage>
        <taxon>Eukaryota</taxon>
        <taxon>Fungi</taxon>
        <taxon>Dikarya</taxon>
        <taxon>Basidiomycota</taxon>
        <taxon>Agaricomycotina</taxon>
        <taxon>Agaricomycetes</taxon>
        <taxon>Polyporales</taxon>
        <taxon>Meruliaceae</taxon>
        <taxon>Hermanssonia</taxon>
    </lineage>
</organism>
<keyword evidence="2" id="KW-1185">Reference proteome</keyword>
<comment type="caution">
    <text evidence="1">The sequence shown here is derived from an EMBL/GenBank/DDBJ whole genome shotgun (WGS) entry which is preliminary data.</text>
</comment>
<accession>A0A1U7KFZ4</accession>
<dbReference type="AlphaFoldDB" id="A0A1U7KFZ4"/>
<name>A0A1U7KFZ4_9APHY</name>
<dbReference type="EMBL" id="MLYV02000954">
    <property type="protein sequence ID" value="PSR74856.1"/>
    <property type="molecule type" value="Genomic_DNA"/>
</dbReference>
<sequence length="76" mass="8610">MSNGQGLPANPLDNQIQLQTYNGVISPDVYRRNMEALRAAQETLAQFERQTLGGYNRFITAEQELRNRVEAGRQAE</sequence>
<reference evidence="1 2" key="1">
    <citation type="submission" date="2018-02" db="EMBL/GenBank/DDBJ databases">
        <title>Genome sequence of the basidiomycete white-rot fungus Phlebia centrifuga.</title>
        <authorList>
            <person name="Granchi Z."/>
            <person name="Peng M."/>
            <person name="de Vries R.P."/>
            <person name="Hilden K."/>
            <person name="Makela M.R."/>
            <person name="Grigoriev I."/>
            <person name="Riley R."/>
        </authorList>
    </citation>
    <scope>NUCLEOTIDE SEQUENCE [LARGE SCALE GENOMIC DNA]</scope>
    <source>
        <strain evidence="1 2">FBCC195</strain>
    </source>
</reference>
<dbReference type="Proteomes" id="UP000186601">
    <property type="component" value="Unassembled WGS sequence"/>
</dbReference>
<proteinExistence type="predicted"/>
<evidence type="ECO:0000313" key="1">
    <source>
        <dbReference type="EMBL" id="PSR74856.1"/>
    </source>
</evidence>
<evidence type="ECO:0000313" key="2">
    <source>
        <dbReference type="Proteomes" id="UP000186601"/>
    </source>
</evidence>
<gene>
    <name evidence="1" type="ORF">PHLCEN_2v9499</name>
</gene>
<dbReference type="OrthoDB" id="3254002at2759"/>